<feature type="domain" description="PIN" evidence="1">
    <location>
        <begin position="2"/>
        <end position="123"/>
    </location>
</feature>
<dbReference type="Proteomes" id="UP000732193">
    <property type="component" value="Unassembled WGS sequence"/>
</dbReference>
<evidence type="ECO:0000313" key="2">
    <source>
        <dbReference type="EMBL" id="MBM1713625.1"/>
    </source>
</evidence>
<keyword evidence="3" id="KW-1185">Reference proteome</keyword>
<dbReference type="SUPFAM" id="SSF88723">
    <property type="entry name" value="PIN domain-like"/>
    <property type="match status" value="1"/>
</dbReference>
<dbReference type="Gene3D" id="3.40.50.1010">
    <property type="entry name" value="5'-nuclease"/>
    <property type="match status" value="1"/>
</dbReference>
<sequence>MIILDTTVILETQRIEPDPNVMEFLDGLDPTTTYTTAITVTEIMRVIGLLPSGNRRKELEKTASMLFQEAFAGRILPFDSEAARLFAVDAVRSEHPGLAVSFTDQVVAAIAKSNNGATIATRDVPRFEALGAQIVNPWK</sequence>
<dbReference type="RefSeq" id="WP_203241976.1">
    <property type="nucleotide sequence ID" value="NZ_JAFBRH010000002.1"/>
</dbReference>
<dbReference type="AlphaFoldDB" id="A0AAE3B6K4"/>
<comment type="caution">
    <text evidence="2">The sequence shown here is derived from an EMBL/GenBank/DDBJ whole genome shotgun (WGS) entry which is preliminary data.</text>
</comment>
<accession>A0AAE3B6K4</accession>
<dbReference type="Pfam" id="PF01850">
    <property type="entry name" value="PIN"/>
    <property type="match status" value="1"/>
</dbReference>
<reference evidence="2 3" key="1">
    <citation type="submission" date="2021-01" db="EMBL/GenBank/DDBJ databases">
        <title>Diatom-associated Roseobacters Show Island Model of Population Structure.</title>
        <authorList>
            <person name="Qu L."/>
            <person name="Feng X."/>
            <person name="Chen Y."/>
            <person name="Li L."/>
            <person name="Wang X."/>
            <person name="Hu Z."/>
            <person name="Wang H."/>
            <person name="Luo H."/>
        </authorList>
    </citation>
    <scope>NUCLEOTIDE SEQUENCE [LARGE SCALE GENOMIC DNA]</scope>
    <source>
        <strain evidence="2 3">TR60-84</strain>
    </source>
</reference>
<name>A0AAE3B6K4_9RHOB</name>
<evidence type="ECO:0000313" key="3">
    <source>
        <dbReference type="Proteomes" id="UP000732193"/>
    </source>
</evidence>
<protein>
    <submittedName>
        <fullName evidence="2">PIN domain-containing protein</fullName>
    </submittedName>
</protein>
<dbReference type="InterPro" id="IPR002716">
    <property type="entry name" value="PIN_dom"/>
</dbReference>
<gene>
    <name evidence="2" type="ORF">JQV55_08630</name>
</gene>
<organism evidence="2 3">
    <name type="scientific">Sulfitobacter geojensis</name>
    <dbReference type="NCBI Taxonomy" id="1342299"/>
    <lineage>
        <taxon>Bacteria</taxon>
        <taxon>Pseudomonadati</taxon>
        <taxon>Pseudomonadota</taxon>
        <taxon>Alphaproteobacteria</taxon>
        <taxon>Rhodobacterales</taxon>
        <taxon>Roseobacteraceae</taxon>
        <taxon>Sulfitobacter</taxon>
    </lineage>
</organism>
<dbReference type="EMBL" id="JAFBRM010000002">
    <property type="protein sequence ID" value="MBM1713625.1"/>
    <property type="molecule type" value="Genomic_DNA"/>
</dbReference>
<dbReference type="InterPro" id="IPR029060">
    <property type="entry name" value="PIN-like_dom_sf"/>
</dbReference>
<proteinExistence type="predicted"/>
<evidence type="ECO:0000259" key="1">
    <source>
        <dbReference type="Pfam" id="PF01850"/>
    </source>
</evidence>